<evidence type="ECO:0000313" key="3">
    <source>
        <dbReference type="Proteomes" id="UP000727993"/>
    </source>
</evidence>
<reference evidence="2 3" key="1">
    <citation type="submission" date="2020-10" db="EMBL/GenBank/DDBJ databases">
        <title>Connecting structure to function with the recovery of over 1000 high-quality activated sludge metagenome-assembled genomes encoding full-length rRNA genes using long-read sequencing.</title>
        <authorList>
            <person name="Singleton C.M."/>
            <person name="Petriglieri F."/>
            <person name="Kristensen J.M."/>
            <person name="Kirkegaard R.H."/>
            <person name="Michaelsen T.Y."/>
            <person name="Andersen M.H."/>
            <person name="Karst S.M."/>
            <person name="Dueholm M.S."/>
            <person name="Nielsen P.H."/>
            <person name="Albertsen M."/>
        </authorList>
    </citation>
    <scope>NUCLEOTIDE SEQUENCE [LARGE SCALE GENOMIC DNA]</scope>
    <source>
        <strain evidence="2">Lyne_18-Q3-R50-59_MAXAC.006</strain>
    </source>
</reference>
<evidence type="ECO:0000256" key="1">
    <source>
        <dbReference type="SAM" id="MobiDB-lite"/>
    </source>
</evidence>
<dbReference type="AlphaFoldDB" id="A0A936NA50"/>
<comment type="caution">
    <text evidence="2">The sequence shown here is derived from an EMBL/GenBank/DDBJ whole genome shotgun (WGS) entry which is preliminary data.</text>
</comment>
<proteinExistence type="predicted"/>
<dbReference type="Proteomes" id="UP000727993">
    <property type="component" value="Unassembled WGS sequence"/>
</dbReference>
<feature type="region of interest" description="Disordered" evidence="1">
    <location>
        <begin position="1"/>
        <end position="52"/>
    </location>
</feature>
<gene>
    <name evidence="2" type="ORF">IPN02_03375</name>
</gene>
<feature type="compositionally biased region" description="Acidic residues" evidence="1">
    <location>
        <begin position="288"/>
        <end position="304"/>
    </location>
</feature>
<dbReference type="EMBL" id="JADJZA010000001">
    <property type="protein sequence ID" value="MBK9295914.1"/>
    <property type="molecule type" value="Genomic_DNA"/>
</dbReference>
<evidence type="ECO:0000313" key="2">
    <source>
        <dbReference type="EMBL" id="MBK9295914.1"/>
    </source>
</evidence>
<feature type="compositionally biased region" description="Basic and acidic residues" evidence="1">
    <location>
        <begin position="39"/>
        <end position="49"/>
    </location>
</feature>
<accession>A0A936NA50</accession>
<name>A0A936NA50_9ACTN</name>
<protein>
    <submittedName>
        <fullName evidence="2">Uncharacterized protein</fullName>
    </submittedName>
</protein>
<feature type="compositionally biased region" description="Acidic residues" evidence="1">
    <location>
        <begin position="263"/>
        <end position="274"/>
    </location>
</feature>
<organism evidence="2 3">
    <name type="scientific">Candidatus Neomicrothrix subdominans</name>
    <dbReference type="NCBI Taxonomy" id="2954438"/>
    <lineage>
        <taxon>Bacteria</taxon>
        <taxon>Bacillati</taxon>
        <taxon>Actinomycetota</taxon>
        <taxon>Acidimicrobiia</taxon>
        <taxon>Acidimicrobiales</taxon>
        <taxon>Microthrixaceae</taxon>
        <taxon>Candidatus Neomicrothrix</taxon>
    </lineage>
</organism>
<sequence>MLRRRQGSRDSNDLPAEADDASGGADDPADEADGVAGESGDRGDDHIDMLPRPPVEQLSDARLLFDCSAWSRDDRAALDAALGGSSIDRVWQGPELVVGLLDEHLVEEAFDDLGVGQAHLAADTDQIVYEVGEWPRVLRDSLAESLLVAGIAAGWDDLADLHIAVGDEAAVDAILEAMPDPDEVFEEAEGTEVQDLLTQLYAAVDRLKDNPKIPGARLDVVEAADRMDRLAVPFGFDATQWRDLVERAGDLRDEIDRTTSATIEDESPDGDGDGDTMTIDGKAGAVPDDGEADVDDADAADAEVDEAAQRKAALESFAARSAQLRDRLVRLV</sequence>
<feature type="region of interest" description="Disordered" evidence="1">
    <location>
        <begin position="257"/>
        <end position="304"/>
    </location>
</feature>